<feature type="compositionally biased region" description="Basic and acidic residues" evidence="2">
    <location>
        <begin position="229"/>
        <end position="254"/>
    </location>
</feature>
<dbReference type="STRING" id="1111738.GCA_000427905_01282"/>
<dbReference type="EMBL" id="QGUI02000149">
    <property type="protein sequence ID" value="MFO7192961.1"/>
    <property type="molecule type" value="Genomic_DNA"/>
</dbReference>
<feature type="transmembrane region" description="Helical" evidence="3">
    <location>
        <begin position="35"/>
        <end position="54"/>
    </location>
</feature>
<sequence length="514" mass="56800">MHQDGHRSSPAWLVAGAIFAVVATVLLVLSDDARWLRLGIVAALWAAFLGGFLATHYRRQADRAVESLEDAQAMYELELEREVAARREYELQVEADAKVAAEETTRKELDALRNELATLRETLQRLMNGEVLYERVALTAQSTRMRSLRSEPKPKTIDAPSNRTDGPQRQLRSALADQRTELLPPVVDTAQERDGSAGADQSVRPGPRRGANRPVDGPPSFPDGQRGPGARDHDRAGGPRREGAARPDAGRGRPAEPAPPRIREDDFARRGRPERRGDGRPPGHPGEKPVHAAARSPEPAQVRPAPPNRDRHAGFPNSRDEGREPPWLGRRGAGAEPPAGRPEQQRRPDPGEERGRAPKEDVPPWLAGSEPSRPVRPQGGDVPHRRGRDADEARAPRGRHGADGDDVRDESIFDEKTHITLNPTLPPAVRENLRPGGRRRKEEPEPGSPEVGTTGSRRDRDDEPERPWLHSVESQSAQREEEDEAYGSHSSGRSVSELLAAYGSSVPRRRRRRD</sequence>
<feature type="transmembrane region" description="Helical" evidence="3">
    <location>
        <begin position="12"/>
        <end position="29"/>
    </location>
</feature>
<reference evidence="6" key="1">
    <citation type="submission" date="2018-05" db="EMBL/GenBank/DDBJ databases">
        <authorList>
            <person name="Lanie J.A."/>
            <person name="Ng W.-L."/>
            <person name="Kazmierczak K.M."/>
            <person name="Andrzejewski T.M."/>
            <person name="Davidsen T.M."/>
            <person name="Wayne K.J."/>
            <person name="Tettelin H."/>
            <person name="Glass J.I."/>
            <person name="Rusch D."/>
            <person name="Podicherti R."/>
            <person name="Tsui H.-C.T."/>
            <person name="Winkler M.E."/>
        </authorList>
    </citation>
    <scope>NUCLEOTIDE SEQUENCE</scope>
    <source>
        <strain evidence="6">ZC4RG45</strain>
    </source>
</reference>
<dbReference type="Pfam" id="PF20570">
    <property type="entry name" value="DUF6779"/>
    <property type="match status" value="1"/>
</dbReference>
<evidence type="ECO:0000259" key="4">
    <source>
        <dbReference type="Pfam" id="PF20570"/>
    </source>
</evidence>
<proteinExistence type="predicted"/>
<evidence type="ECO:0000313" key="7">
    <source>
        <dbReference type="Proteomes" id="UP000249324"/>
    </source>
</evidence>
<evidence type="ECO:0000256" key="3">
    <source>
        <dbReference type="SAM" id="Phobius"/>
    </source>
</evidence>
<reference evidence="5" key="2">
    <citation type="submission" date="2018-05" db="EMBL/GenBank/DDBJ databases">
        <authorList>
            <person name="Moura L."/>
            <person name="Setubal J.C."/>
        </authorList>
    </citation>
    <scope>NUCLEOTIDE SEQUENCE</scope>
    <source>
        <strain evidence="5">ZC4RG45</strain>
    </source>
</reference>
<feature type="coiled-coil region" evidence="1">
    <location>
        <begin position="102"/>
        <end position="129"/>
    </location>
</feature>
<feature type="compositionally biased region" description="Polar residues" evidence="2">
    <location>
        <begin position="159"/>
        <end position="171"/>
    </location>
</feature>
<reference evidence="5" key="4">
    <citation type="submission" date="2023-08" db="EMBL/GenBank/DDBJ databases">
        <authorList>
            <person name="Guima S.E.S."/>
            <person name="Martins L.F."/>
            <person name="Silva A.M."/>
            <person name="Setubal J.C."/>
        </authorList>
    </citation>
    <scope>NUCLEOTIDE SEQUENCE</scope>
    <source>
        <strain evidence="5">ZC4RG45</strain>
    </source>
</reference>
<dbReference type="Proteomes" id="UP000249324">
    <property type="component" value="Unassembled WGS sequence"/>
</dbReference>
<evidence type="ECO:0000313" key="5">
    <source>
        <dbReference type="EMBL" id="MFO7192961.1"/>
    </source>
</evidence>
<dbReference type="EMBL" id="QGUI01000246">
    <property type="protein sequence ID" value="PZM98491.1"/>
    <property type="molecule type" value="Genomic_DNA"/>
</dbReference>
<keyword evidence="3" id="KW-1133">Transmembrane helix</keyword>
<dbReference type="AlphaFoldDB" id="A0A2W4JJ44"/>
<accession>A0A2W4JJ44</accession>
<evidence type="ECO:0000313" key="6">
    <source>
        <dbReference type="EMBL" id="PZM98491.1"/>
    </source>
</evidence>
<feature type="compositionally biased region" description="Basic and acidic residues" evidence="2">
    <location>
        <begin position="382"/>
        <end position="418"/>
    </location>
</feature>
<reference evidence="5 7" key="3">
    <citation type="journal article" date="2021" name="BMC Genomics">
        <title>Genome-resolved metagenome and metatranscriptome analyses of thermophilic composting reveal key bacterial players and their metabolic interactions.</title>
        <authorList>
            <person name="Braga L.P.P."/>
            <person name="Pereira R.V."/>
            <person name="Martins L.F."/>
            <person name="Moura L.M.S."/>
            <person name="Sanchez F.B."/>
            <person name="Patane J.S.L."/>
            <person name="da Silva A.M."/>
            <person name="Setubal J.C."/>
        </authorList>
    </citation>
    <scope>NUCLEOTIDE SEQUENCE [LARGE SCALE GENOMIC DNA]</scope>
    <source>
        <strain evidence="5">ZC4RG45</strain>
    </source>
</reference>
<evidence type="ECO:0000256" key="1">
    <source>
        <dbReference type="SAM" id="Coils"/>
    </source>
</evidence>
<keyword evidence="3" id="KW-0812">Transmembrane</keyword>
<feature type="compositionally biased region" description="Basic and acidic residues" evidence="2">
    <location>
        <begin position="308"/>
        <end position="324"/>
    </location>
</feature>
<feature type="region of interest" description="Disordered" evidence="2">
    <location>
        <begin position="142"/>
        <end position="514"/>
    </location>
</feature>
<gene>
    <name evidence="5" type="ORF">DIU77_012025</name>
    <name evidence="6" type="ORF">DIU77_07820</name>
</gene>
<protein>
    <recommendedName>
        <fullName evidence="4">DUF6779 domain-containing protein</fullName>
    </recommendedName>
</protein>
<name>A0A2W4JJ44_9PSEU</name>
<evidence type="ECO:0000256" key="2">
    <source>
        <dbReference type="SAM" id="MobiDB-lite"/>
    </source>
</evidence>
<feature type="compositionally biased region" description="Basic and acidic residues" evidence="2">
    <location>
        <begin position="456"/>
        <end position="468"/>
    </location>
</feature>
<dbReference type="InterPro" id="IPR046706">
    <property type="entry name" value="DUF6779"/>
</dbReference>
<feature type="domain" description="DUF6779" evidence="4">
    <location>
        <begin position="36"/>
        <end position="144"/>
    </location>
</feature>
<feature type="compositionally biased region" description="Basic and acidic residues" evidence="2">
    <location>
        <begin position="261"/>
        <end position="290"/>
    </location>
</feature>
<feature type="compositionally biased region" description="Basic and acidic residues" evidence="2">
    <location>
        <begin position="343"/>
        <end position="362"/>
    </location>
</feature>
<organism evidence="6">
    <name type="scientific">Thermocrispum agreste</name>
    <dbReference type="NCBI Taxonomy" id="37925"/>
    <lineage>
        <taxon>Bacteria</taxon>
        <taxon>Bacillati</taxon>
        <taxon>Actinomycetota</taxon>
        <taxon>Actinomycetes</taxon>
        <taxon>Pseudonocardiales</taxon>
        <taxon>Pseudonocardiaceae</taxon>
        <taxon>Thermocrispum</taxon>
    </lineage>
</organism>
<keyword evidence="1" id="KW-0175">Coiled coil</keyword>
<comment type="caution">
    <text evidence="6">The sequence shown here is derived from an EMBL/GenBank/DDBJ whole genome shotgun (WGS) entry which is preliminary data.</text>
</comment>
<keyword evidence="3" id="KW-0472">Membrane</keyword>